<dbReference type="InterPro" id="IPR011993">
    <property type="entry name" value="PH-like_dom_sf"/>
</dbReference>
<dbReference type="Proteomes" id="UP000472265">
    <property type="component" value="Chromosome 17"/>
</dbReference>
<dbReference type="Gene3D" id="2.30.29.30">
    <property type="entry name" value="Pleckstrin-homology domain (PH domain)/Phosphotyrosine-binding domain (PTB)"/>
    <property type="match status" value="1"/>
</dbReference>
<dbReference type="CDD" id="cd00160">
    <property type="entry name" value="RhoGEF"/>
    <property type="match status" value="1"/>
</dbReference>
<dbReference type="SMART" id="SM00325">
    <property type="entry name" value="RhoGEF"/>
    <property type="match status" value="1"/>
</dbReference>
<dbReference type="SUPFAM" id="SSF50729">
    <property type="entry name" value="PH domain-like"/>
    <property type="match status" value="1"/>
</dbReference>
<feature type="compositionally biased region" description="Polar residues" evidence="2">
    <location>
        <begin position="104"/>
        <end position="116"/>
    </location>
</feature>
<dbReference type="PROSITE" id="PS50010">
    <property type="entry name" value="DH_2"/>
    <property type="match status" value="1"/>
</dbReference>
<feature type="compositionally biased region" description="Pro residues" evidence="2">
    <location>
        <begin position="82"/>
        <end position="101"/>
    </location>
</feature>
<evidence type="ECO:0000313" key="5">
    <source>
        <dbReference type="Ensembl" id="ENSSAUP00010036126.1"/>
    </source>
</evidence>
<evidence type="ECO:0000256" key="2">
    <source>
        <dbReference type="SAM" id="MobiDB-lite"/>
    </source>
</evidence>
<reference evidence="5" key="3">
    <citation type="submission" date="2025-09" db="UniProtKB">
        <authorList>
            <consortium name="Ensembl"/>
        </authorList>
    </citation>
    <scope>IDENTIFICATION</scope>
</reference>
<name>A0A671WHW8_SPAAU</name>
<dbReference type="InterPro" id="IPR035899">
    <property type="entry name" value="DBL_dom_sf"/>
</dbReference>
<dbReference type="InParanoid" id="A0A671WHW8"/>
<dbReference type="InterPro" id="IPR000219">
    <property type="entry name" value="DH_dom"/>
</dbReference>
<dbReference type="PROSITE" id="PS00741">
    <property type="entry name" value="DH_1"/>
    <property type="match status" value="1"/>
</dbReference>
<feature type="domain" description="DH" evidence="4">
    <location>
        <begin position="167"/>
        <end position="351"/>
    </location>
</feature>
<dbReference type="OMA" id="RPHAEID"/>
<proteinExistence type="predicted"/>
<dbReference type="Ensembl" id="ENSSAUT00010038044.1">
    <property type="protein sequence ID" value="ENSSAUP00010036126.1"/>
    <property type="gene ID" value="ENSSAUG00010015277.1"/>
</dbReference>
<dbReference type="PANTHER" id="PTHR12845">
    <property type="entry name" value="GUANINE NUCLEOTIDE EXCHANGE FACTOR"/>
    <property type="match status" value="1"/>
</dbReference>
<keyword evidence="3" id="KW-0812">Transmembrane</keyword>
<dbReference type="Pfam" id="PF00621">
    <property type="entry name" value="RhoGEF"/>
    <property type="match status" value="1"/>
</dbReference>
<keyword evidence="1" id="KW-0344">Guanine-nucleotide releasing factor</keyword>
<accession>A0A671WHW8</accession>
<evidence type="ECO:0000256" key="1">
    <source>
        <dbReference type="ARBA" id="ARBA00022658"/>
    </source>
</evidence>
<keyword evidence="3" id="KW-1133">Transmembrane helix</keyword>
<dbReference type="PANTHER" id="PTHR12845:SF2">
    <property type="entry name" value="DH DOMAIN-CONTAINING PROTEIN-RELATED"/>
    <property type="match status" value="1"/>
</dbReference>
<dbReference type="InterPro" id="IPR001331">
    <property type="entry name" value="GDS_CDC24_CS"/>
</dbReference>
<dbReference type="GeneTree" id="ENSGT01030000234571"/>
<dbReference type="Gene3D" id="1.20.900.10">
    <property type="entry name" value="Dbl homology (DH) domain"/>
    <property type="match status" value="1"/>
</dbReference>
<feature type="transmembrane region" description="Helical" evidence="3">
    <location>
        <begin position="12"/>
        <end position="32"/>
    </location>
</feature>
<dbReference type="GO" id="GO:0035556">
    <property type="term" value="P:intracellular signal transduction"/>
    <property type="evidence" value="ECO:0007669"/>
    <property type="project" value="InterPro"/>
</dbReference>
<feature type="region of interest" description="Disordered" evidence="2">
    <location>
        <begin position="75"/>
        <end position="136"/>
    </location>
</feature>
<keyword evidence="3" id="KW-0472">Membrane</keyword>
<evidence type="ECO:0000259" key="4">
    <source>
        <dbReference type="PROSITE" id="PS50010"/>
    </source>
</evidence>
<evidence type="ECO:0000313" key="6">
    <source>
        <dbReference type="Proteomes" id="UP000472265"/>
    </source>
</evidence>
<keyword evidence="6" id="KW-1185">Reference proteome</keyword>
<organism evidence="5 6">
    <name type="scientific">Sparus aurata</name>
    <name type="common">Gilthead sea bream</name>
    <dbReference type="NCBI Taxonomy" id="8175"/>
    <lineage>
        <taxon>Eukaryota</taxon>
        <taxon>Metazoa</taxon>
        <taxon>Chordata</taxon>
        <taxon>Craniata</taxon>
        <taxon>Vertebrata</taxon>
        <taxon>Euteleostomi</taxon>
        <taxon>Actinopterygii</taxon>
        <taxon>Neopterygii</taxon>
        <taxon>Teleostei</taxon>
        <taxon>Neoteleostei</taxon>
        <taxon>Acanthomorphata</taxon>
        <taxon>Eupercaria</taxon>
        <taxon>Spariformes</taxon>
        <taxon>Sparidae</taxon>
        <taxon>Sparus</taxon>
    </lineage>
</organism>
<reference evidence="5" key="2">
    <citation type="submission" date="2025-08" db="UniProtKB">
        <authorList>
            <consortium name="Ensembl"/>
        </authorList>
    </citation>
    <scope>IDENTIFICATION</scope>
</reference>
<dbReference type="AlphaFoldDB" id="A0A671WHW8"/>
<dbReference type="GO" id="GO:0005085">
    <property type="term" value="F:guanyl-nucleotide exchange factor activity"/>
    <property type="evidence" value="ECO:0007669"/>
    <property type="project" value="UniProtKB-KW"/>
</dbReference>
<dbReference type="GO" id="GO:0005634">
    <property type="term" value="C:nucleus"/>
    <property type="evidence" value="ECO:0007669"/>
    <property type="project" value="TreeGrafter"/>
</dbReference>
<dbReference type="InterPro" id="IPR047271">
    <property type="entry name" value="Ephexin-like"/>
</dbReference>
<reference evidence="5" key="1">
    <citation type="submission" date="2021-04" db="EMBL/GenBank/DDBJ databases">
        <authorList>
            <consortium name="Wellcome Sanger Institute Data Sharing"/>
        </authorList>
    </citation>
    <scope>NUCLEOTIDE SEQUENCE [LARGE SCALE GENOMIC DNA]</scope>
</reference>
<protein>
    <recommendedName>
        <fullName evidence="4">DH domain-containing protein</fullName>
    </recommendedName>
</protein>
<dbReference type="SUPFAM" id="SSF48065">
    <property type="entry name" value="DBL homology domain (DH-domain)"/>
    <property type="match status" value="1"/>
</dbReference>
<dbReference type="GO" id="GO:0005737">
    <property type="term" value="C:cytoplasm"/>
    <property type="evidence" value="ECO:0007669"/>
    <property type="project" value="TreeGrafter"/>
</dbReference>
<evidence type="ECO:0000256" key="3">
    <source>
        <dbReference type="SAM" id="Phobius"/>
    </source>
</evidence>
<dbReference type="FunFam" id="1.20.900.10:FF:000007">
    <property type="entry name" value="rho guanine nucleotide exchange factor 19"/>
    <property type="match status" value="1"/>
</dbReference>
<sequence>MCKRNVKCKQALLANTSFLCFLYFSTFFFSVAPSPPLSVSLPLFLPDAAQLYQQYSEAAQNFEILRQARSDVISVCEESTPSPAPSPPPARRPLPPLPPVQHPHSLSSTGSITSVKSLPLPEPPKCEGRPSSPRLSISLTQSSTLWRELPGVRNSAGLEELTEDQRRLQEVRFEVVTSEASYCRSLDIVVEHFVKSKQLGALLTTQDRNWLFSRLADVRAISHSFLSKLEERVESDIMDFTVCDIIARHCQRFKMVYVPYLTNQSYQDATYQRLMNENQGFKRIVEKLERSPVCQRLPLRSFLVLPFQRITRIKLLVQNIVKRTTPGTAEATQAIKALKLLEKLIQESNDSITQMKSIESLVSLSAKVDFECRTLPLISQSRRLVREGPVTELMDFSLKETERNIYMHLFNDYLLLSLQKEGGKFTVIDHSPVSELRAENCQTHSLRWISALSRPHPEIDFSACYGSLVGDKTFMSPSWEISD</sequence>